<accession>A0AAV1JE91</accession>
<reference evidence="2 3" key="1">
    <citation type="submission" date="2023-11" db="EMBL/GenBank/DDBJ databases">
        <authorList>
            <person name="Okamura Y."/>
        </authorList>
    </citation>
    <scope>NUCLEOTIDE SEQUENCE [LARGE SCALE GENOMIC DNA]</scope>
</reference>
<evidence type="ECO:0000259" key="1">
    <source>
        <dbReference type="SMART" id="SM00587"/>
    </source>
</evidence>
<evidence type="ECO:0000313" key="2">
    <source>
        <dbReference type="EMBL" id="CAK1547827.1"/>
    </source>
</evidence>
<dbReference type="SMART" id="SM00587">
    <property type="entry name" value="CHK"/>
    <property type="match status" value="1"/>
</dbReference>
<keyword evidence="3" id="KW-1185">Reference proteome</keyword>
<dbReference type="InterPro" id="IPR004119">
    <property type="entry name" value="EcKL"/>
</dbReference>
<feature type="domain" description="CHK kinase-like" evidence="1">
    <location>
        <begin position="128"/>
        <end position="321"/>
    </location>
</feature>
<dbReference type="InterPro" id="IPR015897">
    <property type="entry name" value="CHK_kinase-like"/>
</dbReference>
<proteinExistence type="predicted"/>
<organism evidence="2 3">
    <name type="scientific">Leptosia nina</name>
    <dbReference type="NCBI Taxonomy" id="320188"/>
    <lineage>
        <taxon>Eukaryota</taxon>
        <taxon>Metazoa</taxon>
        <taxon>Ecdysozoa</taxon>
        <taxon>Arthropoda</taxon>
        <taxon>Hexapoda</taxon>
        <taxon>Insecta</taxon>
        <taxon>Pterygota</taxon>
        <taxon>Neoptera</taxon>
        <taxon>Endopterygota</taxon>
        <taxon>Lepidoptera</taxon>
        <taxon>Glossata</taxon>
        <taxon>Ditrysia</taxon>
        <taxon>Papilionoidea</taxon>
        <taxon>Pieridae</taxon>
        <taxon>Pierinae</taxon>
        <taxon>Leptosia</taxon>
    </lineage>
</organism>
<comment type="caution">
    <text evidence="2">The sequence shown here is derived from an EMBL/GenBank/DDBJ whole genome shotgun (WGS) entry which is preliminary data.</text>
</comment>
<dbReference type="Proteomes" id="UP001497472">
    <property type="component" value="Unassembled WGS sequence"/>
</dbReference>
<dbReference type="Gene3D" id="3.90.1200.10">
    <property type="match status" value="1"/>
</dbReference>
<evidence type="ECO:0000313" key="3">
    <source>
        <dbReference type="Proteomes" id="UP001497472"/>
    </source>
</evidence>
<protein>
    <recommendedName>
        <fullName evidence="1">CHK kinase-like domain-containing protein</fullName>
    </recommendedName>
</protein>
<dbReference type="PANTHER" id="PTHR11012">
    <property type="entry name" value="PROTEIN KINASE-LIKE DOMAIN-CONTAINING"/>
    <property type="match status" value="1"/>
</dbReference>
<dbReference type="PANTHER" id="PTHR11012:SF30">
    <property type="entry name" value="PROTEIN KINASE-LIKE DOMAIN-CONTAINING"/>
    <property type="match status" value="1"/>
</dbReference>
<name>A0AAV1JE91_9NEOP</name>
<gene>
    <name evidence="2" type="ORF">LNINA_LOCUS7270</name>
</gene>
<dbReference type="AlphaFoldDB" id="A0AAV1JE91"/>
<sequence>MSLNVNISDPDEFNCIELHSAIENVAKVMNIPDFSYHVDYLNGNGYIANIFRVILTETGSDKTISVIVKTLINTARKDLFRELHLREVNAYTQIINKFRILQKDIEEKNRIVLPKYIYFSNEKGNELLIFKELLVNGFKVNDTLATHNKLEFSQVSLIFSELAKLHALSLVFAENDKDLYNKVVSSFSDLIFEQSFLDKSKLRDHFVNLFEESVEVINNPMAKDKLESIKTKLLPMFKNYVKPKKTNVLCHGDFWLNNILFKQMDNEEKLCFLDFQAMRYANPLTDIVYFLYICTDSQFRSDYTDKLLDVYYDSIKTFLSLFDIDASSIYTRDELGSNMEDYKAYGLLIALVEMRIIIPNIQTDQEPKKGHISDVDLKIYEKSDILFRSRINDVATEAMENGVLDRLLSDAKTIEIH</sequence>
<dbReference type="SUPFAM" id="SSF56112">
    <property type="entry name" value="Protein kinase-like (PK-like)"/>
    <property type="match status" value="1"/>
</dbReference>
<dbReference type="EMBL" id="CAVLEF010000009">
    <property type="protein sequence ID" value="CAK1547827.1"/>
    <property type="molecule type" value="Genomic_DNA"/>
</dbReference>
<dbReference type="InterPro" id="IPR011009">
    <property type="entry name" value="Kinase-like_dom_sf"/>
</dbReference>
<dbReference type="Pfam" id="PF02958">
    <property type="entry name" value="EcKL"/>
    <property type="match status" value="1"/>
</dbReference>